<evidence type="ECO:0000313" key="3">
    <source>
        <dbReference type="Proteomes" id="UP000613743"/>
    </source>
</evidence>
<evidence type="ECO:0000313" key="2">
    <source>
        <dbReference type="EMBL" id="GGI71049.1"/>
    </source>
</evidence>
<evidence type="ECO:0000256" key="1">
    <source>
        <dbReference type="SAM" id="MobiDB-lite"/>
    </source>
</evidence>
<dbReference type="RefSeq" id="WP_188917557.1">
    <property type="nucleotide sequence ID" value="NZ_BMPZ01000001.1"/>
</dbReference>
<sequence length="306" mass="34720">MFDAVCKQTDQADRVYSILEFQSLDPQAVEALRQHLFCPECGGKAYYRKASIDGKAACFGSRYHDDACQEFHPSQLKVIRDAQEMNQIVLESDALMIDFDHAVKLSQRNVAPIPDGQVDQNATNAAIVPGQDNTGRFETPRHVKSEHAQINQQKSPTHSQSDTKVSRQGLAKLLNSLMRGSALEKSDLWIYTDEKYRWRAKNLFVNFADAEPTENGSPRMYWGSISHADQAMGWLNPADCKDVGIPIDQFKHVLAHKFAVKEARDVEGAAMILFGRCFWNKDKSRKIIQIWGKPTPRFYIQKVEDD</sequence>
<gene>
    <name evidence="2" type="ORF">GCM10009332_05440</name>
</gene>
<reference evidence="2" key="2">
    <citation type="submission" date="2020-09" db="EMBL/GenBank/DDBJ databases">
        <authorList>
            <person name="Sun Q."/>
            <person name="Ohkuma M."/>
        </authorList>
    </citation>
    <scope>NUCLEOTIDE SEQUENCE</scope>
    <source>
        <strain evidence="2">JCM 30804</strain>
    </source>
</reference>
<accession>A0A917JJH2</accession>
<comment type="caution">
    <text evidence="2">The sequence shown here is derived from an EMBL/GenBank/DDBJ whole genome shotgun (WGS) entry which is preliminary data.</text>
</comment>
<protein>
    <submittedName>
        <fullName evidence="2">Uncharacterized protein</fullName>
    </submittedName>
</protein>
<dbReference type="AlphaFoldDB" id="A0A917JJH2"/>
<keyword evidence="3" id="KW-1185">Reference proteome</keyword>
<feature type="region of interest" description="Disordered" evidence="1">
    <location>
        <begin position="141"/>
        <end position="165"/>
    </location>
</feature>
<name>A0A917JJH2_9GAMM</name>
<dbReference type="Proteomes" id="UP000613743">
    <property type="component" value="Unassembled WGS sequence"/>
</dbReference>
<proteinExistence type="predicted"/>
<organism evidence="2 3">
    <name type="scientific">Shewanella gelidii</name>
    <dbReference type="NCBI Taxonomy" id="1642821"/>
    <lineage>
        <taxon>Bacteria</taxon>
        <taxon>Pseudomonadati</taxon>
        <taxon>Pseudomonadota</taxon>
        <taxon>Gammaproteobacteria</taxon>
        <taxon>Alteromonadales</taxon>
        <taxon>Shewanellaceae</taxon>
        <taxon>Shewanella</taxon>
    </lineage>
</organism>
<feature type="compositionally biased region" description="Polar residues" evidence="1">
    <location>
        <begin position="148"/>
        <end position="163"/>
    </location>
</feature>
<reference evidence="2" key="1">
    <citation type="journal article" date="2014" name="Int. J. Syst. Evol. Microbiol.">
        <title>Complete genome sequence of Corynebacterium casei LMG S-19264T (=DSM 44701T), isolated from a smear-ripened cheese.</title>
        <authorList>
            <consortium name="US DOE Joint Genome Institute (JGI-PGF)"/>
            <person name="Walter F."/>
            <person name="Albersmeier A."/>
            <person name="Kalinowski J."/>
            <person name="Ruckert C."/>
        </authorList>
    </citation>
    <scope>NUCLEOTIDE SEQUENCE</scope>
    <source>
        <strain evidence="2">JCM 30804</strain>
    </source>
</reference>
<dbReference type="EMBL" id="BMPZ01000001">
    <property type="protein sequence ID" value="GGI71049.1"/>
    <property type="molecule type" value="Genomic_DNA"/>
</dbReference>